<evidence type="ECO:0000313" key="2">
    <source>
        <dbReference type="Proteomes" id="UP001271007"/>
    </source>
</evidence>
<accession>A0AAJ0D608</accession>
<dbReference type="PANTHER" id="PTHR42085">
    <property type="entry name" value="F-BOX DOMAIN-CONTAINING PROTEIN"/>
    <property type="match status" value="1"/>
</dbReference>
<sequence length="209" mass="23827">MATTLPPSGLLALPRELRDVIWTSAVSYPVVAVTPNMQQRTGSTMQGSAIQPGLCRVNRQLREESLSLFYENNTFALDFGWHEHTATIKRWLSAIGNHNIRLLHSLSAEAGTLSMLHRGGRGWMMYLINGRFNFQADTFEFEAYMQLKGDMELLVEHEDVERLRKSEDTFRGVLGERRLIGLDHDGIIWLMEAFNDFCRSRDNPLSAPD</sequence>
<proteinExistence type="predicted"/>
<dbReference type="AlphaFoldDB" id="A0AAJ0D608"/>
<reference evidence="1" key="1">
    <citation type="submission" date="2023-04" db="EMBL/GenBank/DDBJ databases">
        <title>Black Yeasts Isolated from many extreme environments.</title>
        <authorList>
            <person name="Coleine C."/>
            <person name="Stajich J.E."/>
            <person name="Selbmann L."/>
        </authorList>
    </citation>
    <scope>NUCLEOTIDE SEQUENCE</scope>
    <source>
        <strain evidence="1">CCFEE 5312</strain>
    </source>
</reference>
<organism evidence="1 2">
    <name type="scientific">Extremus antarcticus</name>
    <dbReference type="NCBI Taxonomy" id="702011"/>
    <lineage>
        <taxon>Eukaryota</taxon>
        <taxon>Fungi</taxon>
        <taxon>Dikarya</taxon>
        <taxon>Ascomycota</taxon>
        <taxon>Pezizomycotina</taxon>
        <taxon>Dothideomycetes</taxon>
        <taxon>Dothideomycetidae</taxon>
        <taxon>Mycosphaerellales</taxon>
        <taxon>Extremaceae</taxon>
        <taxon>Extremus</taxon>
    </lineage>
</organism>
<dbReference type="EMBL" id="JAWDJX010000084">
    <property type="protein sequence ID" value="KAK3046668.1"/>
    <property type="molecule type" value="Genomic_DNA"/>
</dbReference>
<comment type="caution">
    <text evidence="1">The sequence shown here is derived from an EMBL/GenBank/DDBJ whole genome shotgun (WGS) entry which is preliminary data.</text>
</comment>
<name>A0AAJ0D608_9PEZI</name>
<dbReference type="Proteomes" id="UP001271007">
    <property type="component" value="Unassembled WGS sequence"/>
</dbReference>
<dbReference type="PANTHER" id="PTHR42085:SF1">
    <property type="entry name" value="F-BOX DOMAIN-CONTAINING PROTEIN"/>
    <property type="match status" value="1"/>
</dbReference>
<dbReference type="InterPro" id="IPR038883">
    <property type="entry name" value="AN11006-like"/>
</dbReference>
<protein>
    <submittedName>
        <fullName evidence="1">Uncharacterized protein</fullName>
    </submittedName>
</protein>
<evidence type="ECO:0000313" key="1">
    <source>
        <dbReference type="EMBL" id="KAK3046668.1"/>
    </source>
</evidence>
<keyword evidence="2" id="KW-1185">Reference proteome</keyword>
<gene>
    <name evidence="1" type="ORF">LTR09_011882</name>
</gene>